<dbReference type="Pfam" id="PF12802">
    <property type="entry name" value="MarR_2"/>
    <property type="match status" value="1"/>
</dbReference>
<dbReference type="PANTHER" id="PTHR33164">
    <property type="entry name" value="TRANSCRIPTIONAL REGULATOR, MARR FAMILY"/>
    <property type="match status" value="1"/>
</dbReference>
<keyword evidence="3" id="KW-1185">Reference proteome</keyword>
<dbReference type="SUPFAM" id="SSF46785">
    <property type="entry name" value="Winged helix' DNA-binding domain"/>
    <property type="match status" value="1"/>
</dbReference>
<accession>A0A1G9W8W8</accession>
<dbReference type="EMBL" id="LT629701">
    <property type="protein sequence ID" value="SDM80889.1"/>
    <property type="molecule type" value="Genomic_DNA"/>
</dbReference>
<dbReference type="eggNOG" id="COG1846">
    <property type="taxonomic scope" value="Bacteria"/>
</dbReference>
<dbReference type="InterPro" id="IPR039422">
    <property type="entry name" value="MarR/SlyA-like"/>
</dbReference>
<dbReference type="InterPro" id="IPR036390">
    <property type="entry name" value="WH_DNA-bd_sf"/>
</dbReference>
<evidence type="ECO:0000313" key="2">
    <source>
        <dbReference type="EMBL" id="SDM80889.1"/>
    </source>
</evidence>
<keyword evidence="2" id="KW-0238">DNA-binding</keyword>
<gene>
    <name evidence="2" type="ORF">SAMN04489726_3463</name>
</gene>
<evidence type="ECO:0000259" key="1">
    <source>
        <dbReference type="PROSITE" id="PS50995"/>
    </source>
</evidence>
<organism evidence="2 3">
    <name type="scientific">Allokutzneria albata</name>
    <name type="common">Kibdelosporangium albatum</name>
    <dbReference type="NCBI Taxonomy" id="211114"/>
    <lineage>
        <taxon>Bacteria</taxon>
        <taxon>Bacillati</taxon>
        <taxon>Actinomycetota</taxon>
        <taxon>Actinomycetes</taxon>
        <taxon>Pseudonocardiales</taxon>
        <taxon>Pseudonocardiaceae</taxon>
        <taxon>Allokutzneria</taxon>
    </lineage>
</organism>
<dbReference type="STRING" id="211114.SAMN04489726_3463"/>
<dbReference type="OrthoDB" id="4826718at2"/>
<feature type="domain" description="HTH marR-type" evidence="1">
    <location>
        <begin position="1"/>
        <end position="141"/>
    </location>
</feature>
<dbReference type="SMART" id="SM00347">
    <property type="entry name" value="HTH_MARR"/>
    <property type="match status" value="1"/>
</dbReference>
<reference evidence="2 3" key="1">
    <citation type="submission" date="2016-10" db="EMBL/GenBank/DDBJ databases">
        <authorList>
            <person name="de Groot N.N."/>
        </authorList>
    </citation>
    <scope>NUCLEOTIDE SEQUENCE [LARGE SCALE GENOMIC DNA]</scope>
    <source>
        <strain evidence="2 3">DSM 44149</strain>
    </source>
</reference>
<dbReference type="RefSeq" id="WP_030430356.1">
    <property type="nucleotide sequence ID" value="NZ_JOEF01000012.1"/>
</dbReference>
<dbReference type="AlphaFoldDB" id="A0A1G9W8W8"/>
<dbReference type="GO" id="GO:0003677">
    <property type="term" value="F:DNA binding"/>
    <property type="evidence" value="ECO:0007669"/>
    <property type="project" value="UniProtKB-KW"/>
</dbReference>
<evidence type="ECO:0000313" key="3">
    <source>
        <dbReference type="Proteomes" id="UP000183376"/>
    </source>
</evidence>
<dbReference type="InterPro" id="IPR036388">
    <property type="entry name" value="WH-like_DNA-bd_sf"/>
</dbReference>
<dbReference type="Proteomes" id="UP000183376">
    <property type="component" value="Chromosome I"/>
</dbReference>
<dbReference type="InterPro" id="IPR000835">
    <property type="entry name" value="HTH_MarR-typ"/>
</dbReference>
<dbReference type="PANTHER" id="PTHR33164:SF43">
    <property type="entry name" value="HTH-TYPE TRANSCRIPTIONAL REPRESSOR YETL"/>
    <property type="match status" value="1"/>
</dbReference>
<dbReference type="Gene3D" id="1.10.10.10">
    <property type="entry name" value="Winged helix-like DNA-binding domain superfamily/Winged helix DNA-binding domain"/>
    <property type="match status" value="1"/>
</dbReference>
<dbReference type="GO" id="GO:0006950">
    <property type="term" value="P:response to stress"/>
    <property type="evidence" value="ECO:0007669"/>
    <property type="project" value="TreeGrafter"/>
</dbReference>
<proteinExistence type="predicted"/>
<sequence>MEETPARLMGLPSWLLTQTAAHTHRIVLDGLAEAGARGHHYRLLATLEEFGPASQATVGRHAGIHLSDVVAALNELAEQGLVERSPDPEDRRRNVITITAAGRRQLRKLDKRLAKAQDELLAPLSADEREQLTRMLGRLLEHHKR</sequence>
<dbReference type="PROSITE" id="PS50995">
    <property type="entry name" value="HTH_MARR_2"/>
    <property type="match status" value="1"/>
</dbReference>
<dbReference type="PRINTS" id="PR00598">
    <property type="entry name" value="HTHMARR"/>
</dbReference>
<name>A0A1G9W8W8_ALLAB</name>
<dbReference type="GO" id="GO:0003700">
    <property type="term" value="F:DNA-binding transcription factor activity"/>
    <property type="evidence" value="ECO:0007669"/>
    <property type="project" value="InterPro"/>
</dbReference>
<protein>
    <submittedName>
        <fullName evidence="2">DNA-binding transcriptional regulator, MarR family</fullName>
    </submittedName>
</protein>